<evidence type="ECO:0000313" key="2">
    <source>
        <dbReference type="EMBL" id="MBC8588109.1"/>
    </source>
</evidence>
<dbReference type="EMBL" id="JACRTG010000018">
    <property type="protein sequence ID" value="MBC8588109.1"/>
    <property type="molecule type" value="Genomic_DNA"/>
</dbReference>
<reference evidence="2" key="1">
    <citation type="submission" date="2020-08" db="EMBL/GenBank/DDBJ databases">
        <title>Genome public.</title>
        <authorList>
            <person name="Liu C."/>
            <person name="Sun Q."/>
        </authorList>
    </citation>
    <scope>NUCLEOTIDE SEQUENCE</scope>
    <source>
        <strain evidence="2">BX21</strain>
    </source>
</reference>
<accession>A0A926EX95</accession>
<proteinExistence type="predicted"/>
<name>A0A926EX95_9FIRM</name>
<keyword evidence="1" id="KW-0812">Transmembrane</keyword>
<dbReference type="AlphaFoldDB" id="A0A926EX95"/>
<evidence type="ECO:0000256" key="1">
    <source>
        <dbReference type="SAM" id="Phobius"/>
    </source>
</evidence>
<protein>
    <submittedName>
        <fullName evidence="2">Holin</fullName>
    </submittedName>
</protein>
<keyword evidence="1" id="KW-0472">Membrane</keyword>
<keyword evidence="3" id="KW-1185">Reference proteome</keyword>
<dbReference type="Proteomes" id="UP000601171">
    <property type="component" value="Unassembled WGS sequence"/>
</dbReference>
<organism evidence="2 3">
    <name type="scientific">Paratissierella segnis</name>
    <dbReference type="NCBI Taxonomy" id="2763679"/>
    <lineage>
        <taxon>Bacteria</taxon>
        <taxon>Bacillati</taxon>
        <taxon>Bacillota</taxon>
        <taxon>Tissierellia</taxon>
        <taxon>Tissierellales</taxon>
        <taxon>Tissierellaceae</taxon>
        <taxon>Paratissierella</taxon>
    </lineage>
</organism>
<comment type="caution">
    <text evidence="2">The sequence shown here is derived from an EMBL/GenBank/DDBJ whole genome shotgun (WGS) entry which is preliminary data.</text>
</comment>
<evidence type="ECO:0000313" key="3">
    <source>
        <dbReference type="Proteomes" id="UP000601171"/>
    </source>
</evidence>
<gene>
    <name evidence="2" type="ORF">H8707_07645</name>
</gene>
<feature type="transmembrane region" description="Helical" evidence="1">
    <location>
        <begin position="6"/>
        <end position="27"/>
    </location>
</feature>
<dbReference type="InterPro" id="IPR010026">
    <property type="entry name" value="Phage_holin_LL-H"/>
</dbReference>
<dbReference type="Pfam" id="PF09682">
    <property type="entry name" value="Phage_holin_6_1"/>
    <property type="match status" value="1"/>
</dbReference>
<keyword evidence="1" id="KW-1133">Transmembrane helix</keyword>
<sequence length="107" mass="12030">MNIEIIIKVVIPILGAIITYILVPLILQKTTKEQRNNIYFWVKIAVGAAEQIYAEKGQGKLKKEYVVDFLTSKGINITIQELDVLIEAAVKELNLIQQNNPPKDALV</sequence>
<dbReference type="RefSeq" id="WP_262429563.1">
    <property type="nucleotide sequence ID" value="NZ_JACRTG010000018.1"/>
</dbReference>